<evidence type="ECO:0000256" key="1">
    <source>
        <dbReference type="SAM" id="MobiDB-lite"/>
    </source>
</evidence>
<reference evidence="2 3" key="1">
    <citation type="submission" date="2024-08" db="EMBL/GenBank/DDBJ databases">
        <authorList>
            <person name="Will J Nash"/>
            <person name="Angela Man"/>
            <person name="Seanna McTaggart"/>
            <person name="Kendall Baker"/>
            <person name="Tom Barker"/>
            <person name="Leah Catchpole"/>
            <person name="Alex Durrant"/>
            <person name="Karim Gharbi"/>
            <person name="Naomi Irish"/>
            <person name="Gemy Kaithakottil"/>
            <person name="Debby Ku"/>
            <person name="Aaliyah Providence"/>
            <person name="Felix Shaw"/>
            <person name="David Swarbreck"/>
            <person name="Chris Watkins"/>
            <person name="Ann M. McCartney"/>
            <person name="Giulio Formenti"/>
            <person name="Alice Mouton"/>
            <person name="Noel Vella"/>
            <person name="Bjorn M von Reumont"/>
            <person name="Adriana Vella"/>
            <person name="Wilfried Haerty"/>
        </authorList>
    </citation>
    <scope>NUCLEOTIDE SEQUENCE [LARGE SCALE GENOMIC DNA]</scope>
</reference>
<dbReference type="Pfam" id="PF14924">
    <property type="entry name" value="MAP10_N"/>
    <property type="match status" value="1"/>
</dbReference>
<keyword evidence="3" id="KW-1185">Reference proteome</keyword>
<feature type="compositionally biased region" description="Basic residues" evidence="1">
    <location>
        <begin position="253"/>
        <end position="266"/>
    </location>
</feature>
<organism evidence="2 3">
    <name type="scientific">Xylocopa violacea</name>
    <name type="common">Violet carpenter bee</name>
    <name type="synonym">Apis violacea</name>
    <dbReference type="NCBI Taxonomy" id="135666"/>
    <lineage>
        <taxon>Eukaryota</taxon>
        <taxon>Metazoa</taxon>
        <taxon>Ecdysozoa</taxon>
        <taxon>Arthropoda</taxon>
        <taxon>Hexapoda</taxon>
        <taxon>Insecta</taxon>
        <taxon>Pterygota</taxon>
        <taxon>Neoptera</taxon>
        <taxon>Endopterygota</taxon>
        <taxon>Hymenoptera</taxon>
        <taxon>Apocrita</taxon>
        <taxon>Aculeata</taxon>
        <taxon>Apoidea</taxon>
        <taxon>Anthophila</taxon>
        <taxon>Apidae</taxon>
        <taxon>Xylocopa</taxon>
        <taxon>Xylocopa</taxon>
    </lineage>
</organism>
<evidence type="ECO:0000313" key="3">
    <source>
        <dbReference type="Proteomes" id="UP001642520"/>
    </source>
</evidence>
<dbReference type="Proteomes" id="UP001642520">
    <property type="component" value="Unassembled WGS sequence"/>
</dbReference>
<protein>
    <submittedName>
        <fullName evidence="2">Uncharacterized protein</fullName>
    </submittedName>
</protein>
<proteinExistence type="predicted"/>
<feature type="compositionally biased region" description="Pro residues" evidence="1">
    <location>
        <begin position="237"/>
        <end position="248"/>
    </location>
</feature>
<accession>A0ABP1N4Z5</accession>
<dbReference type="EMBL" id="CAXAJV020001286">
    <property type="protein sequence ID" value="CAL7936054.1"/>
    <property type="molecule type" value="Genomic_DNA"/>
</dbReference>
<comment type="caution">
    <text evidence="2">The sequence shown here is derived from an EMBL/GenBank/DDBJ whole genome shotgun (WGS) entry which is preliminary data.</text>
</comment>
<sequence>MFALYLLDVYVMQLKLNKEVYVDTGGLKLVVKVGFLNFPTTEVVERYRYIKDEEKIYVYGFKSGQSYHFSMMCDELVRKMKRVKLRIGVFRVDDDFPICHVHTYVNGCACDLGLVGIANPAALVFRGPFDLMDPGNSFAGQLELDVTVTNLGRILVTPYGLAPNCFVFKNSPEGPEFKCNSKESQRKSGEINKTEENNLASMDTVVLDKLLDTSPPGNLMREIAAISPGAGRLALGSPPPKLPRPPLVDPTTVRRRRRGRKGRRKK</sequence>
<evidence type="ECO:0000313" key="2">
    <source>
        <dbReference type="EMBL" id="CAL7936054.1"/>
    </source>
</evidence>
<feature type="region of interest" description="Disordered" evidence="1">
    <location>
        <begin position="230"/>
        <end position="266"/>
    </location>
</feature>
<gene>
    <name evidence="2" type="ORF">XYLVIOL_LOCUS1964</name>
</gene>
<name>A0ABP1N4Z5_XYLVO</name>